<dbReference type="AlphaFoldDB" id="A0A9P0MD40"/>
<organism evidence="2 3">
    <name type="scientific">Acanthoscelides obtectus</name>
    <name type="common">Bean weevil</name>
    <name type="synonym">Bruchus obtectus</name>
    <dbReference type="NCBI Taxonomy" id="200917"/>
    <lineage>
        <taxon>Eukaryota</taxon>
        <taxon>Metazoa</taxon>
        <taxon>Ecdysozoa</taxon>
        <taxon>Arthropoda</taxon>
        <taxon>Hexapoda</taxon>
        <taxon>Insecta</taxon>
        <taxon>Pterygota</taxon>
        <taxon>Neoptera</taxon>
        <taxon>Endopterygota</taxon>
        <taxon>Coleoptera</taxon>
        <taxon>Polyphaga</taxon>
        <taxon>Cucujiformia</taxon>
        <taxon>Chrysomeloidea</taxon>
        <taxon>Chrysomelidae</taxon>
        <taxon>Bruchinae</taxon>
        <taxon>Bruchini</taxon>
        <taxon>Acanthoscelides</taxon>
    </lineage>
</organism>
<feature type="compositionally biased region" description="Low complexity" evidence="1">
    <location>
        <begin position="51"/>
        <end position="61"/>
    </location>
</feature>
<dbReference type="OrthoDB" id="10415092at2759"/>
<gene>
    <name evidence="2" type="ORF">ACAOBT_LOCUS33902</name>
</gene>
<evidence type="ECO:0000313" key="2">
    <source>
        <dbReference type="EMBL" id="CAH2014129.1"/>
    </source>
</evidence>
<feature type="region of interest" description="Disordered" evidence="1">
    <location>
        <begin position="51"/>
        <end position="72"/>
    </location>
</feature>
<protein>
    <submittedName>
        <fullName evidence="2">Uncharacterized protein</fullName>
    </submittedName>
</protein>
<evidence type="ECO:0000313" key="3">
    <source>
        <dbReference type="Proteomes" id="UP001152888"/>
    </source>
</evidence>
<comment type="caution">
    <text evidence="2">The sequence shown here is derived from an EMBL/GenBank/DDBJ whole genome shotgun (WGS) entry which is preliminary data.</text>
</comment>
<proteinExistence type="predicted"/>
<feature type="compositionally biased region" description="Polar residues" evidence="1">
    <location>
        <begin position="62"/>
        <end position="72"/>
    </location>
</feature>
<reference evidence="2" key="1">
    <citation type="submission" date="2022-03" db="EMBL/GenBank/DDBJ databases">
        <authorList>
            <person name="Sayadi A."/>
        </authorList>
    </citation>
    <scope>NUCLEOTIDE SEQUENCE</scope>
</reference>
<evidence type="ECO:0000256" key="1">
    <source>
        <dbReference type="SAM" id="MobiDB-lite"/>
    </source>
</evidence>
<sequence length="72" mass="7803">MTHLRPLTGQEERKCANCGGAHPANSPPCRFTPRRNLEVITQRRSKSYAEAAVSTSSAAPSVQPTLNTQKVP</sequence>
<dbReference type="Proteomes" id="UP001152888">
    <property type="component" value="Unassembled WGS sequence"/>
</dbReference>
<keyword evidence="3" id="KW-1185">Reference proteome</keyword>
<accession>A0A9P0MD40</accession>
<name>A0A9P0MD40_ACAOB</name>
<dbReference type="EMBL" id="CAKOFQ010008431">
    <property type="protein sequence ID" value="CAH2014129.1"/>
    <property type="molecule type" value="Genomic_DNA"/>
</dbReference>